<reference evidence="2" key="1">
    <citation type="submission" date="2025-08" db="UniProtKB">
        <authorList>
            <consortium name="RefSeq"/>
        </authorList>
    </citation>
    <scope>IDENTIFICATION</scope>
</reference>
<dbReference type="GeneID" id="101853233"/>
<organism evidence="1 2">
    <name type="scientific">Aplysia californica</name>
    <name type="common">California sea hare</name>
    <dbReference type="NCBI Taxonomy" id="6500"/>
    <lineage>
        <taxon>Eukaryota</taxon>
        <taxon>Metazoa</taxon>
        <taxon>Spiralia</taxon>
        <taxon>Lophotrochozoa</taxon>
        <taxon>Mollusca</taxon>
        <taxon>Gastropoda</taxon>
        <taxon>Heterobranchia</taxon>
        <taxon>Euthyneura</taxon>
        <taxon>Tectipleura</taxon>
        <taxon>Aplysiida</taxon>
        <taxon>Aplysioidea</taxon>
        <taxon>Aplysiidae</taxon>
        <taxon>Aplysia</taxon>
    </lineage>
</organism>
<evidence type="ECO:0000313" key="1">
    <source>
        <dbReference type="Proteomes" id="UP000694888"/>
    </source>
</evidence>
<dbReference type="RefSeq" id="XP_005097182.1">
    <property type="nucleotide sequence ID" value="XM_005097125.1"/>
</dbReference>
<protein>
    <submittedName>
        <fullName evidence="2">Protein GVQW3-like</fullName>
    </submittedName>
</protein>
<keyword evidence="1" id="KW-1185">Reference proteome</keyword>
<proteinExistence type="predicted"/>
<dbReference type="InterPro" id="IPR052709">
    <property type="entry name" value="Transposase-MT_Hybrid"/>
</dbReference>
<sequence length="103" mass="11921">MAKSRVYEWCSKFKAGHTDVSDKVHPGPCFFAKIGDNKSRVKELIQTDWRLKIRDISESLNISKSTVHGIVFEELHYRKVSARWVPKELTADNKMQRAEVSQT</sequence>
<accession>A0ABM0JMJ2</accession>
<gene>
    <name evidence="2" type="primary">LOC101853233</name>
</gene>
<evidence type="ECO:0000313" key="2">
    <source>
        <dbReference type="RefSeq" id="XP_005097182.1"/>
    </source>
</evidence>
<dbReference type="Proteomes" id="UP000694888">
    <property type="component" value="Unplaced"/>
</dbReference>
<name>A0ABM0JMJ2_APLCA</name>
<dbReference type="PANTHER" id="PTHR46060">
    <property type="entry name" value="MARINER MOS1 TRANSPOSASE-LIKE PROTEIN"/>
    <property type="match status" value="1"/>
</dbReference>
<dbReference type="PANTHER" id="PTHR46060:SF1">
    <property type="entry name" value="MARINER MOS1 TRANSPOSASE-LIKE PROTEIN"/>
    <property type="match status" value="1"/>
</dbReference>